<dbReference type="GO" id="GO:0016477">
    <property type="term" value="P:cell migration"/>
    <property type="evidence" value="ECO:0007669"/>
    <property type="project" value="TreeGrafter"/>
</dbReference>
<name>X6N9I3_RETFI</name>
<comment type="caution">
    <text evidence="2">The sequence shown here is derived from an EMBL/GenBank/DDBJ whole genome shotgun (WGS) entry which is preliminary data.</text>
</comment>
<dbReference type="PANTHER" id="PTHR12093">
    <property type="entry name" value="NCK-ASSOCIATED PROTEIN 1"/>
    <property type="match status" value="1"/>
</dbReference>
<keyword evidence="3" id="KW-1185">Reference proteome</keyword>
<reference evidence="2 3" key="1">
    <citation type="journal article" date="2013" name="Curr. Biol.">
        <title>The Genome of the Foraminiferan Reticulomyxa filosa.</title>
        <authorList>
            <person name="Glockner G."/>
            <person name="Hulsmann N."/>
            <person name="Schleicher M."/>
            <person name="Noegel A.A."/>
            <person name="Eichinger L."/>
            <person name="Gallinger C."/>
            <person name="Pawlowski J."/>
            <person name="Sierra R."/>
            <person name="Euteneuer U."/>
            <person name="Pillet L."/>
            <person name="Moustafa A."/>
            <person name="Platzer M."/>
            <person name="Groth M."/>
            <person name="Szafranski K."/>
            <person name="Schliwa M."/>
        </authorList>
    </citation>
    <scope>NUCLEOTIDE SEQUENCE [LARGE SCALE GENOMIC DNA]</scope>
</reference>
<dbReference type="GO" id="GO:0000902">
    <property type="term" value="P:cell morphogenesis"/>
    <property type="evidence" value="ECO:0007669"/>
    <property type="project" value="TreeGrafter"/>
</dbReference>
<protein>
    <submittedName>
        <fullName evidence="2">Uncharacterized protein</fullName>
    </submittedName>
</protein>
<dbReference type="Proteomes" id="UP000023152">
    <property type="component" value="Unassembled WGS sequence"/>
</dbReference>
<dbReference type="Pfam" id="PF09735">
    <property type="entry name" value="Nckap1"/>
    <property type="match status" value="1"/>
</dbReference>
<dbReference type="GO" id="GO:0030866">
    <property type="term" value="P:cortical actin cytoskeleton organization"/>
    <property type="evidence" value="ECO:0007669"/>
    <property type="project" value="TreeGrafter"/>
</dbReference>
<dbReference type="GO" id="GO:0031209">
    <property type="term" value="C:SCAR complex"/>
    <property type="evidence" value="ECO:0007669"/>
    <property type="project" value="TreeGrafter"/>
</dbReference>
<dbReference type="InterPro" id="IPR019137">
    <property type="entry name" value="Nck-associated_protein-1"/>
</dbReference>
<evidence type="ECO:0000313" key="3">
    <source>
        <dbReference type="Proteomes" id="UP000023152"/>
    </source>
</evidence>
<dbReference type="PANTHER" id="PTHR12093:SF10">
    <property type="entry name" value="MEMBRANE-ASSOCIATED PROTEIN HEM"/>
    <property type="match status" value="1"/>
</dbReference>
<feature type="non-terminal residue" evidence="2">
    <location>
        <position position="289"/>
    </location>
</feature>
<evidence type="ECO:0000256" key="1">
    <source>
        <dbReference type="ARBA" id="ARBA00037947"/>
    </source>
</evidence>
<evidence type="ECO:0000313" key="2">
    <source>
        <dbReference type="EMBL" id="ETO22945.1"/>
    </source>
</evidence>
<accession>X6N9I3</accession>
<proteinExistence type="inferred from homology"/>
<sequence>MTTPLVSSTATAQNLSRTAEKLIILLDYSLGLLTRVHGCVHFQRGTVFSELNEKILDHLSQKKDDPTANIGKIVGSDVISMKAEALENETKFAYETIADILAFSHEVLPLFETLTRNILNFDVKLMIHPNNNFFLLLLKKKGVLQLLYILFLDLNSDLTTRFLGVFFNFIKIYLLAARITDAKLGCYLYTLAYKEHHRKEHDDAHLLSLQFIKKVKQFLTANMTPLRQLQKEFSTVPRAADVVSDAIQCVMQSFYTWTNYESLKVGQYFSVSQQNPETFAQPVEDDKID</sequence>
<dbReference type="EMBL" id="ASPP01010343">
    <property type="protein sequence ID" value="ETO22945.1"/>
    <property type="molecule type" value="Genomic_DNA"/>
</dbReference>
<gene>
    <name evidence="2" type="ORF">RFI_14246</name>
</gene>
<dbReference type="GO" id="GO:0030031">
    <property type="term" value="P:cell projection assembly"/>
    <property type="evidence" value="ECO:0007669"/>
    <property type="project" value="TreeGrafter"/>
</dbReference>
<dbReference type="AlphaFoldDB" id="X6N9I3"/>
<organism evidence="2 3">
    <name type="scientific">Reticulomyxa filosa</name>
    <dbReference type="NCBI Taxonomy" id="46433"/>
    <lineage>
        <taxon>Eukaryota</taxon>
        <taxon>Sar</taxon>
        <taxon>Rhizaria</taxon>
        <taxon>Retaria</taxon>
        <taxon>Foraminifera</taxon>
        <taxon>Monothalamids</taxon>
        <taxon>Reticulomyxidae</taxon>
        <taxon>Reticulomyxa</taxon>
    </lineage>
</organism>
<comment type="similarity">
    <text evidence="1">Belongs to the HEM-1/HEM-2 family.</text>
</comment>